<accession>A0ACB9QKC4</accession>
<comment type="caution">
    <text evidence="1">The sequence shown here is derived from an EMBL/GenBank/DDBJ whole genome shotgun (WGS) entry which is preliminary data.</text>
</comment>
<protein>
    <submittedName>
        <fullName evidence="1">Uncharacterized protein</fullName>
    </submittedName>
</protein>
<keyword evidence="2" id="KW-1185">Reference proteome</keyword>
<proteinExistence type="predicted"/>
<gene>
    <name evidence="1" type="ORF">MLD38_021555</name>
</gene>
<reference evidence="2" key="1">
    <citation type="journal article" date="2023" name="Front. Plant Sci.">
        <title>Chromosomal-level genome assembly of Melastoma candidum provides insights into trichome evolution.</title>
        <authorList>
            <person name="Zhong Y."/>
            <person name="Wu W."/>
            <person name="Sun C."/>
            <person name="Zou P."/>
            <person name="Liu Y."/>
            <person name="Dai S."/>
            <person name="Zhou R."/>
        </authorList>
    </citation>
    <scope>NUCLEOTIDE SEQUENCE [LARGE SCALE GENOMIC DNA]</scope>
</reference>
<dbReference type="Proteomes" id="UP001057402">
    <property type="component" value="Chromosome 6"/>
</dbReference>
<sequence length="200" mass="22092">MDVESSPTLLVPKPRRSCAPARCCSACVAVFCLIVIVLIIFGLTRYMAKNPTTTVDSITIHSIDFSLVTLKLNLTLGLILTIDNPNRVSFKYHNSTALLNFKGHLIGQVLIPTGYIGSHGTETLNLTLTVFADRLLTNNQAFRDVALGSLPLNTYTKISGKVRILQFIKLQVLSTSSCNFDVYVYNGTTGEEQCRYRTKL</sequence>
<organism evidence="1 2">
    <name type="scientific">Melastoma candidum</name>
    <dbReference type="NCBI Taxonomy" id="119954"/>
    <lineage>
        <taxon>Eukaryota</taxon>
        <taxon>Viridiplantae</taxon>
        <taxon>Streptophyta</taxon>
        <taxon>Embryophyta</taxon>
        <taxon>Tracheophyta</taxon>
        <taxon>Spermatophyta</taxon>
        <taxon>Magnoliopsida</taxon>
        <taxon>eudicotyledons</taxon>
        <taxon>Gunneridae</taxon>
        <taxon>Pentapetalae</taxon>
        <taxon>rosids</taxon>
        <taxon>malvids</taxon>
        <taxon>Myrtales</taxon>
        <taxon>Melastomataceae</taxon>
        <taxon>Melastomatoideae</taxon>
        <taxon>Melastomateae</taxon>
        <taxon>Melastoma</taxon>
    </lineage>
</organism>
<evidence type="ECO:0000313" key="2">
    <source>
        <dbReference type="Proteomes" id="UP001057402"/>
    </source>
</evidence>
<dbReference type="EMBL" id="CM042885">
    <property type="protein sequence ID" value="KAI4365584.1"/>
    <property type="molecule type" value="Genomic_DNA"/>
</dbReference>
<name>A0ACB9QKC4_9MYRT</name>
<evidence type="ECO:0000313" key="1">
    <source>
        <dbReference type="EMBL" id="KAI4365584.1"/>
    </source>
</evidence>